<sequence>MAPVQDAASAPTEHAANAGGLQKQSSTPTKPNAFTELMKPKPKIQPTTDNHDRESAKTRDFFKDGLLCYTVDPGHYPSSRVVYYSEDFVVINDMFPKANVHLLILPRDPKKNVLRPQEAFDDKEFLRKCRAEEQKVRLLVAEELRRRFGQHSNAEQARNEAMEAEGVPDVLPQGRDWLQDVKSGIHANPSMNHLHIHVLSKDMVSDAMKKSNHYLSFNTDFFVGLEDFPLAADDYRRKYGSFREKGMLCWRCGKDFGHEVKKLKAHLEDELEAWKRE</sequence>
<dbReference type="Pfam" id="PF01230">
    <property type="entry name" value="HIT"/>
    <property type="match status" value="1"/>
</dbReference>
<comment type="catalytic activity">
    <reaction evidence="15">
        <text>a 5'-end adenosine-5'-diphospho-5'-ribonucleoside-2'-deoxyribonucleotide-DNA + H2O = a 5'-end 5'-phospho-ribonucleoside-2'-deoxyribonucleotide-DNA + AMP + 2 H(+)</text>
        <dbReference type="Rhea" id="RHEA:52132"/>
        <dbReference type="Rhea" id="RHEA-COMP:13182"/>
        <dbReference type="Rhea" id="RHEA-COMP:13183"/>
        <dbReference type="ChEBI" id="CHEBI:15377"/>
        <dbReference type="ChEBI" id="CHEBI:15378"/>
        <dbReference type="ChEBI" id="CHEBI:136414"/>
        <dbReference type="ChEBI" id="CHEBI:136415"/>
        <dbReference type="ChEBI" id="CHEBI:456215"/>
        <dbReference type="EC" id="3.6.1.71"/>
    </reaction>
</comment>
<keyword evidence="23" id="KW-1185">Reference proteome</keyword>
<name>A0A2S6C6G0_9PEZI</name>
<dbReference type="GO" id="GO:0046872">
    <property type="term" value="F:metal ion binding"/>
    <property type="evidence" value="ECO:0007669"/>
    <property type="project" value="UniProtKB-KW"/>
</dbReference>
<dbReference type="GO" id="GO:0003697">
    <property type="term" value="F:single-stranded DNA binding"/>
    <property type="evidence" value="ECO:0007669"/>
    <property type="project" value="TreeGrafter"/>
</dbReference>
<feature type="domain" description="HIT" evidence="20">
    <location>
        <begin position="79"/>
        <end position="202"/>
    </location>
</feature>
<dbReference type="PANTHER" id="PTHR12486">
    <property type="entry name" value="APRATAXIN-RELATED"/>
    <property type="match status" value="1"/>
</dbReference>
<protein>
    <recommendedName>
        <fullName evidence="17">Aprataxin-like protein</fullName>
        <ecNumber evidence="4">3.6.1.71</ecNumber>
        <ecNumber evidence="3">3.6.1.72</ecNumber>
    </recommendedName>
    <alternativeName>
        <fullName evidence="18">Hit family protein 3</fullName>
    </alternativeName>
</protein>
<reference evidence="23" key="1">
    <citation type="journal article" date="2017" name="bioRxiv">
        <title>Conservation of a gene cluster reveals novel cercosporin biosynthetic mechanisms and extends production to the genus Colletotrichum.</title>
        <authorList>
            <person name="de Jonge R."/>
            <person name="Ebert M.K."/>
            <person name="Huitt-Roehl C.R."/>
            <person name="Pal P."/>
            <person name="Suttle J.C."/>
            <person name="Spanner R.E."/>
            <person name="Neubauer J.D."/>
            <person name="Jurick W.M.II."/>
            <person name="Stott K.A."/>
            <person name="Secor G.A."/>
            <person name="Thomma B.P.H.J."/>
            <person name="Van de Peer Y."/>
            <person name="Townsend C.A."/>
            <person name="Bolton M.D."/>
        </authorList>
    </citation>
    <scope>NUCLEOTIDE SEQUENCE [LARGE SCALE GENOMIC DNA]</scope>
    <source>
        <strain evidence="23">CBS538.71</strain>
    </source>
</reference>
<evidence type="ECO:0000259" key="21">
    <source>
        <dbReference type="Pfam" id="PF16278"/>
    </source>
</evidence>
<evidence type="ECO:0000256" key="7">
    <source>
        <dbReference type="ARBA" id="ARBA00022763"/>
    </source>
</evidence>
<dbReference type="STRING" id="357750.A0A2S6C6G0"/>
<evidence type="ECO:0000256" key="15">
    <source>
        <dbReference type="ARBA" id="ARBA00044713"/>
    </source>
</evidence>
<keyword evidence="7" id="KW-0227">DNA damage</keyword>
<keyword evidence="9" id="KW-0862">Zinc</keyword>
<keyword evidence="8" id="KW-0378">Hydrolase</keyword>
<dbReference type="OrthoDB" id="3512845at2759"/>
<evidence type="ECO:0000256" key="2">
    <source>
        <dbReference type="ARBA" id="ARBA00004496"/>
    </source>
</evidence>
<dbReference type="GO" id="GO:0005634">
    <property type="term" value="C:nucleus"/>
    <property type="evidence" value="ECO:0007669"/>
    <property type="project" value="UniProtKB-SubCell"/>
</dbReference>
<dbReference type="Pfam" id="PF16278">
    <property type="entry name" value="zf-C2HE"/>
    <property type="match status" value="1"/>
</dbReference>
<feature type="region of interest" description="Disordered" evidence="19">
    <location>
        <begin position="1"/>
        <end position="56"/>
    </location>
</feature>
<accession>A0A2S6C6G0</accession>
<evidence type="ECO:0000313" key="23">
    <source>
        <dbReference type="Proteomes" id="UP000237631"/>
    </source>
</evidence>
<dbReference type="Proteomes" id="UP000237631">
    <property type="component" value="Unassembled WGS sequence"/>
</dbReference>
<dbReference type="GO" id="GO:0000012">
    <property type="term" value="P:single strand break repair"/>
    <property type="evidence" value="ECO:0007669"/>
    <property type="project" value="TreeGrafter"/>
</dbReference>
<keyword evidence="12" id="KW-0539">Nucleus</keyword>
<evidence type="ECO:0000256" key="6">
    <source>
        <dbReference type="ARBA" id="ARBA00022723"/>
    </source>
</evidence>
<gene>
    <name evidence="22" type="ORF">CBER1_06404</name>
</gene>
<dbReference type="GO" id="GO:1990165">
    <property type="term" value="F:single-strand break-containing DNA binding"/>
    <property type="evidence" value="ECO:0007669"/>
    <property type="project" value="TreeGrafter"/>
</dbReference>
<proteinExistence type="predicted"/>
<dbReference type="AlphaFoldDB" id="A0A2S6C6G0"/>
<dbReference type="GO" id="GO:0030983">
    <property type="term" value="F:mismatched DNA binding"/>
    <property type="evidence" value="ECO:0007669"/>
    <property type="project" value="TreeGrafter"/>
</dbReference>
<evidence type="ECO:0000256" key="4">
    <source>
        <dbReference type="ARBA" id="ARBA00012496"/>
    </source>
</evidence>
<evidence type="ECO:0000259" key="20">
    <source>
        <dbReference type="Pfam" id="PF01230"/>
    </source>
</evidence>
<keyword evidence="10" id="KW-0238">DNA-binding</keyword>
<dbReference type="PANTHER" id="PTHR12486:SF4">
    <property type="entry name" value="APRATAXIN"/>
    <property type="match status" value="1"/>
</dbReference>
<organism evidence="22 23">
    <name type="scientific">Cercospora berteroae</name>
    <dbReference type="NCBI Taxonomy" id="357750"/>
    <lineage>
        <taxon>Eukaryota</taxon>
        <taxon>Fungi</taxon>
        <taxon>Dikarya</taxon>
        <taxon>Ascomycota</taxon>
        <taxon>Pezizomycotina</taxon>
        <taxon>Dothideomycetes</taxon>
        <taxon>Dothideomycetidae</taxon>
        <taxon>Mycosphaerellales</taxon>
        <taxon>Mycosphaerellaceae</taxon>
        <taxon>Cercospora</taxon>
    </lineage>
</organism>
<comment type="function">
    <text evidence="16">DNA-binding protein involved in single-strand DNA break repair, double-strand DNA break repair and base excision repair. Resolves abortive DNA ligation intermediates formed either at base excision sites, or when DNA ligases attempt to repair non-ligatable breaks induced by reactive oxygen species. Catalyzes the release of adenylate groups covalently linked to 5'-phosphate termini, resulting in the production of 5'-phosphate termini that can be efficiently rejoined. Likewise, catalyzes the release of 3'-linked guanosine (DNAppG) and inosine (DNAppI) from DNA, but has higher specific activity with 5'-linked adenosine (AppDNA).</text>
</comment>
<evidence type="ECO:0000256" key="17">
    <source>
        <dbReference type="ARBA" id="ARBA00068941"/>
    </source>
</evidence>
<dbReference type="SUPFAM" id="SSF54197">
    <property type="entry name" value="HIT-like"/>
    <property type="match status" value="1"/>
</dbReference>
<comment type="catalytic activity">
    <reaction evidence="13">
        <text>a 3'-end 2'-deoxyribonucleotide-3'-diphospho-5'-guanosine-DNA + H2O = a 3'-end 2'-deoxyribonucleotide 3'-phosphate-DNA + GMP + 2 H(+)</text>
        <dbReference type="Rhea" id="RHEA:52140"/>
        <dbReference type="Rhea" id="RHEA-COMP:13186"/>
        <dbReference type="Rhea" id="RHEA-COMP:13187"/>
        <dbReference type="ChEBI" id="CHEBI:15377"/>
        <dbReference type="ChEBI" id="CHEBI:15378"/>
        <dbReference type="ChEBI" id="CHEBI:58115"/>
        <dbReference type="ChEBI" id="CHEBI:136419"/>
        <dbReference type="ChEBI" id="CHEBI:136420"/>
        <dbReference type="EC" id="3.6.1.72"/>
    </reaction>
</comment>
<dbReference type="EMBL" id="PNEN01000544">
    <property type="protein sequence ID" value="PPJ55315.1"/>
    <property type="molecule type" value="Genomic_DNA"/>
</dbReference>
<evidence type="ECO:0000256" key="11">
    <source>
        <dbReference type="ARBA" id="ARBA00023204"/>
    </source>
</evidence>
<evidence type="ECO:0000256" key="8">
    <source>
        <dbReference type="ARBA" id="ARBA00022801"/>
    </source>
</evidence>
<keyword evidence="11" id="KW-0234">DNA repair</keyword>
<dbReference type="InterPro" id="IPR032566">
    <property type="entry name" value="Znf-C2HE"/>
</dbReference>
<dbReference type="InterPro" id="IPR011146">
    <property type="entry name" value="HIT-like"/>
</dbReference>
<evidence type="ECO:0000256" key="19">
    <source>
        <dbReference type="SAM" id="MobiDB-lite"/>
    </source>
</evidence>
<dbReference type="GO" id="GO:0120108">
    <property type="term" value="F:DNA-3'-diphospho-5'-guanosine diphosphatase activity"/>
    <property type="evidence" value="ECO:0007669"/>
    <property type="project" value="UniProtKB-EC"/>
</dbReference>
<feature type="domain" description="Aprataxin C2HE/C2H2/C2HC zinc finger" evidence="21">
    <location>
        <begin position="218"/>
        <end position="272"/>
    </location>
</feature>
<evidence type="ECO:0000256" key="10">
    <source>
        <dbReference type="ARBA" id="ARBA00023125"/>
    </source>
</evidence>
<dbReference type="GO" id="GO:0005737">
    <property type="term" value="C:cytoplasm"/>
    <property type="evidence" value="ECO:0007669"/>
    <property type="project" value="UniProtKB-SubCell"/>
</dbReference>
<evidence type="ECO:0000313" key="22">
    <source>
        <dbReference type="EMBL" id="PPJ55315.1"/>
    </source>
</evidence>
<dbReference type="EC" id="3.6.1.71" evidence="4"/>
<evidence type="ECO:0000256" key="14">
    <source>
        <dbReference type="ARBA" id="ARBA00044639"/>
    </source>
</evidence>
<evidence type="ECO:0000256" key="5">
    <source>
        <dbReference type="ARBA" id="ARBA00022490"/>
    </source>
</evidence>
<evidence type="ECO:0000256" key="13">
    <source>
        <dbReference type="ARBA" id="ARBA00024601"/>
    </source>
</evidence>
<evidence type="ECO:0000256" key="3">
    <source>
        <dbReference type="ARBA" id="ARBA00012495"/>
    </source>
</evidence>
<dbReference type="GO" id="GO:0003725">
    <property type="term" value="F:double-stranded RNA binding"/>
    <property type="evidence" value="ECO:0007669"/>
    <property type="project" value="TreeGrafter"/>
</dbReference>
<evidence type="ECO:0000256" key="9">
    <source>
        <dbReference type="ARBA" id="ARBA00022833"/>
    </source>
</evidence>
<dbReference type="EC" id="3.6.1.72" evidence="3"/>
<dbReference type="Gene3D" id="3.30.428.10">
    <property type="entry name" value="HIT-like"/>
    <property type="match status" value="1"/>
</dbReference>
<evidence type="ECO:0000256" key="1">
    <source>
        <dbReference type="ARBA" id="ARBA00004123"/>
    </source>
</evidence>
<evidence type="ECO:0000256" key="16">
    <source>
        <dbReference type="ARBA" id="ARBA00059438"/>
    </source>
</evidence>
<comment type="caution">
    <text evidence="22">The sequence shown here is derived from an EMBL/GenBank/DDBJ whole genome shotgun (WGS) entry which is preliminary data.</text>
</comment>
<comment type="subcellular location">
    <subcellularLocation>
        <location evidence="2">Cytoplasm</location>
    </subcellularLocation>
    <subcellularLocation>
        <location evidence="1">Nucleus</location>
    </subcellularLocation>
</comment>
<dbReference type="GO" id="GO:0033699">
    <property type="term" value="F:DNA 5'-adenosine monophosphate hydrolase activity"/>
    <property type="evidence" value="ECO:0007669"/>
    <property type="project" value="UniProtKB-EC"/>
</dbReference>
<keyword evidence="5" id="KW-0963">Cytoplasm</keyword>
<keyword evidence="6" id="KW-0479">Metal-binding</keyword>
<feature type="compositionally biased region" description="Polar residues" evidence="19">
    <location>
        <begin position="22"/>
        <end position="32"/>
    </location>
</feature>
<evidence type="ECO:0000256" key="18">
    <source>
        <dbReference type="ARBA" id="ARBA00076243"/>
    </source>
</evidence>
<evidence type="ECO:0000256" key="12">
    <source>
        <dbReference type="ARBA" id="ARBA00023242"/>
    </source>
</evidence>
<dbReference type="InterPro" id="IPR036265">
    <property type="entry name" value="HIT-like_sf"/>
</dbReference>
<comment type="catalytic activity">
    <reaction evidence="14">
        <text>a 5'-end adenosine-5'-diphospho-5'-2'-deoxyribonucleoside-DNA + H2O = a 5'-end 5'-phospho-2'-deoxyribonucleoside-DNA + AMP + 2 H(+)</text>
        <dbReference type="Rhea" id="RHEA:52128"/>
        <dbReference type="Rhea" id="RHEA-COMP:13180"/>
        <dbReference type="Rhea" id="RHEA-COMP:13181"/>
        <dbReference type="ChEBI" id="CHEBI:15377"/>
        <dbReference type="ChEBI" id="CHEBI:15378"/>
        <dbReference type="ChEBI" id="CHEBI:136412"/>
        <dbReference type="ChEBI" id="CHEBI:136413"/>
        <dbReference type="ChEBI" id="CHEBI:456215"/>
        <dbReference type="EC" id="3.6.1.71"/>
    </reaction>
</comment>
<dbReference type="FunFam" id="3.30.428.10:FF:000017">
    <property type="entry name" value="Aprataxin-like protein"/>
    <property type="match status" value="1"/>
</dbReference>